<name>A0A2N1PU45_9BACT</name>
<evidence type="ECO:0000256" key="4">
    <source>
        <dbReference type="ARBA" id="ARBA00022691"/>
    </source>
</evidence>
<dbReference type="InterPro" id="IPR018357">
    <property type="entry name" value="Hexapep_transf_CS"/>
</dbReference>
<dbReference type="SFLD" id="SFLDG01123">
    <property type="entry name" value="methyltransferase_(Class_B)"/>
    <property type="match status" value="1"/>
</dbReference>
<keyword evidence="2" id="KW-0489">Methyltransferase</keyword>
<sequence>MNLLYKDLRRINDFAASDRNMLTIRYSRNDNGYLTYFCSLLGNTLYNKVNEALFIAHHYLTPSFLKVWLYRLSGVNMGINVYMGPHVKLDPHFPNLVEIGDNVLIGMDTRISTHEISRNQLTLGRVSIGENTVIGAFSTIKCGVKIGSNAEIAMGSVVSRDVPDNCMAIGNPARIVRPKRSAPAESGQFTDAGLNILLVNPAWRGFGNRKKIKASESSVHPLTLGIVAGVIMAHNSNHTVTVIDQNNQEIPFNEKFDLVGITVNTYTADAAYAISRRFKGQARVVLGGVHATLMPDECLKHADAVVTGEAEAALPRLLDDLQAEQLEKIYRGDTLTDLAGIPIPDRSLICLPGSDAAYVQATRGCDNICKFCYLRYVTWSPHRKRPVDDVIRELRGISEKVILFVDDNMFVDRDYCLELFGRMKTLGKFWWAQAPTTLARDGELLAAAAESGCFSLSYGFQTVNEKSLQGDMILQNRIRDYREIVALTQQAGILVDGTFIFGFNGDAKSIFRTTVKMIIEMNLDTYTFYMLTPYPGTPYYEEYRKSKRLVTDNHEKFDWDHAVIEPENMTSIELDKGVRWAYRTLDRYYRATFWKRALTNYRFLFKSIDLVRFLLSSGIPRKYRNDY</sequence>
<dbReference type="InterPro" id="IPR011004">
    <property type="entry name" value="Trimer_LpxA-like_sf"/>
</dbReference>
<dbReference type="InterPro" id="IPR034466">
    <property type="entry name" value="Methyltransferase_Class_B"/>
</dbReference>
<evidence type="ECO:0000256" key="2">
    <source>
        <dbReference type="ARBA" id="ARBA00022603"/>
    </source>
</evidence>
<reference evidence="11 12" key="1">
    <citation type="journal article" date="2017" name="ISME J.">
        <title>Potential for microbial H2 and metal transformations associated with novel bacteria and archaea in deep terrestrial subsurface sediments.</title>
        <authorList>
            <person name="Hernsdorf A.W."/>
            <person name="Amano Y."/>
            <person name="Miyakawa K."/>
            <person name="Ise K."/>
            <person name="Suzuki Y."/>
            <person name="Anantharaman K."/>
            <person name="Probst A."/>
            <person name="Burstein D."/>
            <person name="Thomas B.C."/>
            <person name="Banfield J.F."/>
        </authorList>
    </citation>
    <scope>NUCLEOTIDE SEQUENCE [LARGE SCALE GENOMIC DNA]</scope>
    <source>
        <strain evidence="11">HGW-Wallbacteria-1</strain>
    </source>
</reference>
<comment type="caution">
    <text evidence="11">The sequence shown here is derived from an EMBL/GenBank/DDBJ whole genome shotgun (WGS) entry which is preliminary data.</text>
</comment>
<evidence type="ECO:0000259" key="9">
    <source>
        <dbReference type="PROSITE" id="PS51332"/>
    </source>
</evidence>
<dbReference type="Gene3D" id="2.160.10.10">
    <property type="entry name" value="Hexapeptide repeat proteins"/>
    <property type="match status" value="1"/>
</dbReference>
<dbReference type="EMBL" id="PGXC01000001">
    <property type="protein sequence ID" value="PKK91861.1"/>
    <property type="molecule type" value="Genomic_DNA"/>
</dbReference>
<keyword evidence="8" id="KW-0411">Iron-sulfur</keyword>
<keyword evidence="3" id="KW-0808">Transferase</keyword>
<dbReference type="PROSITE" id="PS51918">
    <property type="entry name" value="RADICAL_SAM"/>
    <property type="match status" value="1"/>
</dbReference>
<gene>
    <name evidence="11" type="ORF">CVV64_00080</name>
</gene>
<evidence type="ECO:0000259" key="10">
    <source>
        <dbReference type="PROSITE" id="PS51918"/>
    </source>
</evidence>
<dbReference type="InterPro" id="IPR051198">
    <property type="entry name" value="BchE-like"/>
</dbReference>
<keyword evidence="6" id="KW-0677">Repeat</keyword>
<dbReference type="PROSITE" id="PS00101">
    <property type="entry name" value="HEXAPEP_TRANSFERASES"/>
    <property type="match status" value="1"/>
</dbReference>
<evidence type="ECO:0000256" key="1">
    <source>
        <dbReference type="ARBA" id="ARBA00001966"/>
    </source>
</evidence>
<accession>A0A2N1PU45</accession>
<dbReference type="SUPFAM" id="SSF51161">
    <property type="entry name" value="Trimeric LpxA-like enzymes"/>
    <property type="match status" value="1"/>
</dbReference>
<dbReference type="SMART" id="SM00729">
    <property type="entry name" value="Elp3"/>
    <property type="match status" value="1"/>
</dbReference>
<feature type="domain" description="Radical SAM core" evidence="10">
    <location>
        <begin position="351"/>
        <end position="573"/>
    </location>
</feature>
<dbReference type="SUPFAM" id="SSF102114">
    <property type="entry name" value="Radical SAM enzymes"/>
    <property type="match status" value="1"/>
</dbReference>
<dbReference type="PANTHER" id="PTHR43409:SF7">
    <property type="entry name" value="BLL1977 PROTEIN"/>
    <property type="match status" value="1"/>
</dbReference>
<dbReference type="InterPro" id="IPR023404">
    <property type="entry name" value="rSAM_horseshoe"/>
</dbReference>
<feature type="domain" description="B12-binding" evidence="9">
    <location>
        <begin position="172"/>
        <end position="328"/>
    </location>
</feature>
<dbReference type="Pfam" id="PF02310">
    <property type="entry name" value="B12-binding"/>
    <property type="match status" value="1"/>
</dbReference>
<evidence type="ECO:0000256" key="5">
    <source>
        <dbReference type="ARBA" id="ARBA00022723"/>
    </source>
</evidence>
<evidence type="ECO:0000256" key="8">
    <source>
        <dbReference type="ARBA" id="ARBA00023014"/>
    </source>
</evidence>
<dbReference type="PROSITE" id="PS51332">
    <property type="entry name" value="B12_BINDING"/>
    <property type="match status" value="1"/>
</dbReference>
<dbReference type="InterPro" id="IPR001451">
    <property type="entry name" value="Hexapep"/>
</dbReference>
<dbReference type="CDD" id="cd04647">
    <property type="entry name" value="LbH_MAT_like"/>
    <property type="match status" value="1"/>
</dbReference>
<dbReference type="InterPro" id="IPR007197">
    <property type="entry name" value="rSAM"/>
</dbReference>
<evidence type="ECO:0000313" key="12">
    <source>
        <dbReference type="Proteomes" id="UP000233256"/>
    </source>
</evidence>
<evidence type="ECO:0000256" key="3">
    <source>
        <dbReference type="ARBA" id="ARBA00022679"/>
    </source>
</evidence>
<dbReference type="Proteomes" id="UP000233256">
    <property type="component" value="Unassembled WGS sequence"/>
</dbReference>
<evidence type="ECO:0000256" key="6">
    <source>
        <dbReference type="ARBA" id="ARBA00022737"/>
    </source>
</evidence>
<dbReference type="SFLD" id="SFLDG01082">
    <property type="entry name" value="B12-binding_domain_containing"/>
    <property type="match status" value="1"/>
</dbReference>
<dbReference type="CDD" id="cd02068">
    <property type="entry name" value="radical_SAM_B12_BD"/>
    <property type="match status" value="1"/>
</dbReference>
<keyword evidence="5" id="KW-0479">Metal-binding</keyword>
<dbReference type="Gene3D" id="3.40.50.280">
    <property type="entry name" value="Cobalamin-binding domain"/>
    <property type="match status" value="1"/>
</dbReference>
<dbReference type="Pfam" id="PF04055">
    <property type="entry name" value="Radical_SAM"/>
    <property type="match status" value="1"/>
</dbReference>
<dbReference type="CDD" id="cd01335">
    <property type="entry name" value="Radical_SAM"/>
    <property type="match status" value="1"/>
</dbReference>
<dbReference type="GO" id="GO:0051539">
    <property type="term" value="F:4 iron, 4 sulfur cluster binding"/>
    <property type="evidence" value="ECO:0007669"/>
    <property type="project" value="UniProtKB-KW"/>
</dbReference>
<dbReference type="InterPro" id="IPR058240">
    <property type="entry name" value="rSAM_sf"/>
</dbReference>
<dbReference type="GO" id="GO:0046872">
    <property type="term" value="F:metal ion binding"/>
    <property type="evidence" value="ECO:0007669"/>
    <property type="project" value="UniProtKB-KW"/>
</dbReference>
<dbReference type="InterPro" id="IPR006158">
    <property type="entry name" value="Cobalamin-bd"/>
</dbReference>
<keyword evidence="7" id="KW-0408">Iron</keyword>
<protein>
    <submittedName>
        <fullName evidence="11">Uncharacterized protein</fullName>
    </submittedName>
</protein>
<dbReference type="GO" id="GO:0005829">
    <property type="term" value="C:cytosol"/>
    <property type="evidence" value="ECO:0007669"/>
    <property type="project" value="TreeGrafter"/>
</dbReference>
<dbReference type="InterPro" id="IPR006638">
    <property type="entry name" value="Elp3/MiaA/NifB-like_rSAM"/>
</dbReference>
<evidence type="ECO:0000313" key="11">
    <source>
        <dbReference type="EMBL" id="PKK91861.1"/>
    </source>
</evidence>
<dbReference type="Gene3D" id="3.80.30.20">
    <property type="entry name" value="tm_1862 like domain"/>
    <property type="match status" value="1"/>
</dbReference>
<proteinExistence type="predicted"/>
<dbReference type="PANTHER" id="PTHR43409">
    <property type="entry name" value="ANAEROBIC MAGNESIUM-PROTOPORPHYRIN IX MONOMETHYL ESTER CYCLASE-RELATED"/>
    <property type="match status" value="1"/>
</dbReference>
<dbReference type="GO" id="GO:0031419">
    <property type="term" value="F:cobalamin binding"/>
    <property type="evidence" value="ECO:0007669"/>
    <property type="project" value="InterPro"/>
</dbReference>
<dbReference type="AlphaFoldDB" id="A0A2N1PU45"/>
<keyword evidence="4" id="KW-0949">S-adenosyl-L-methionine</keyword>
<organism evidence="11 12">
    <name type="scientific">Candidatus Wallbacteria bacterium HGW-Wallbacteria-1</name>
    <dbReference type="NCBI Taxonomy" id="2013854"/>
    <lineage>
        <taxon>Bacteria</taxon>
        <taxon>Candidatus Walliibacteriota</taxon>
    </lineage>
</organism>
<dbReference type="Pfam" id="PF00132">
    <property type="entry name" value="Hexapep"/>
    <property type="match status" value="1"/>
</dbReference>
<comment type="cofactor">
    <cofactor evidence="1">
        <name>[4Fe-4S] cluster</name>
        <dbReference type="ChEBI" id="CHEBI:49883"/>
    </cofactor>
</comment>
<dbReference type="SFLD" id="SFLDS00029">
    <property type="entry name" value="Radical_SAM"/>
    <property type="match status" value="1"/>
</dbReference>
<evidence type="ECO:0000256" key="7">
    <source>
        <dbReference type="ARBA" id="ARBA00023004"/>
    </source>
</evidence>
<dbReference type="GO" id="GO:0016740">
    <property type="term" value="F:transferase activity"/>
    <property type="evidence" value="ECO:0007669"/>
    <property type="project" value="UniProtKB-KW"/>
</dbReference>